<evidence type="ECO:0000313" key="9">
    <source>
        <dbReference type="Proteomes" id="UP000308092"/>
    </source>
</evidence>
<dbReference type="Gene3D" id="1.25.10.10">
    <property type="entry name" value="Leucine-rich Repeat Variant"/>
    <property type="match status" value="1"/>
</dbReference>
<dbReference type="InterPro" id="IPR042266">
    <property type="entry name" value="PPPDE_sf"/>
</dbReference>
<dbReference type="InterPro" id="IPR013535">
    <property type="entry name" value="PUL_dom"/>
</dbReference>
<dbReference type="RefSeq" id="XP_033432087.1">
    <property type="nucleotide sequence ID" value="XM_033566330.1"/>
</dbReference>
<evidence type="ECO:0000313" key="8">
    <source>
        <dbReference type="EMBL" id="THC94826.1"/>
    </source>
</evidence>
<keyword evidence="2" id="KW-0645">Protease</keyword>
<dbReference type="EMBL" id="QUQM01000002">
    <property type="protein sequence ID" value="KAA8652726.1"/>
    <property type="molecule type" value="Genomic_DNA"/>
</dbReference>
<evidence type="ECO:0008006" key="11">
    <source>
        <dbReference type="Google" id="ProtNLM"/>
    </source>
</evidence>
<feature type="domain" description="Thioredoxin" evidence="4">
    <location>
        <begin position="150"/>
        <end position="300"/>
    </location>
</feature>
<protein>
    <recommendedName>
        <fullName evidence="11">Thioredoxin domain-containing protein</fullName>
    </recommendedName>
</protein>
<evidence type="ECO:0000259" key="6">
    <source>
        <dbReference type="PROSITE" id="PS51858"/>
    </source>
</evidence>
<dbReference type="PANTHER" id="PTHR12378">
    <property type="entry name" value="DESUMOYLATING ISOPEPTIDASE"/>
    <property type="match status" value="1"/>
</dbReference>
<dbReference type="SMART" id="SM01179">
    <property type="entry name" value="DUF862"/>
    <property type="match status" value="1"/>
</dbReference>
<dbReference type="InterPro" id="IPR008580">
    <property type="entry name" value="PPPDE_dom"/>
</dbReference>
<feature type="domain" description="PPPDE" evidence="6">
    <location>
        <begin position="1"/>
        <end position="141"/>
    </location>
</feature>
<evidence type="ECO:0000256" key="2">
    <source>
        <dbReference type="ARBA" id="ARBA00022670"/>
    </source>
</evidence>
<dbReference type="EMBL" id="SOSA01000187">
    <property type="protein sequence ID" value="THC94826.1"/>
    <property type="molecule type" value="Genomic_DNA"/>
</dbReference>
<dbReference type="CDD" id="cd02947">
    <property type="entry name" value="TRX_family"/>
    <property type="match status" value="1"/>
</dbReference>
<dbReference type="GO" id="GO:0008233">
    <property type="term" value="F:peptidase activity"/>
    <property type="evidence" value="ECO:0007669"/>
    <property type="project" value="UniProtKB-KW"/>
</dbReference>
<dbReference type="PROSITE" id="PS51858">
    <property type="entry name" value="PPPDE"/>
    <property type="match status" value="1"/>
</dbReference>
<reference evidence="8 9" key="1">
    <citation type="submission" date="2019-03" db="EMBL/GenBank/DDBJ databases">
        <title>The genome sequence of a newly discovered highly antifungal drug resistant Aspergillus species, Aspergillus tanneri NIH 1004.</title>
        <authorList>
            <person name="Mounaud S."/>
            <person name="Singh I."/>
            <person name="Joardar V."/>
            <person name="Pakala S."/>
            <person name="Pakala S."/>
            <person name="Venepally P."/>
            <person name="Hoover J."/>
            <person name="Nierman W."/>
            <person name="Chung J."/>
            <person name="Losada L."/>
        </authorList>
    </citation>
    <scope>NUCLEOTIDE SEQUENCE [LARGE SCALE GENOMIC DNA]</scope>
    <source>
        <strain evidence="8 9">NIH1004</strain>
    </source>
</reference>
<dbReference type="Gene3D" id="3.40.30.10">
    <property type="entry name" value="Glutaredoxin"/>
    <property type="match status" value="1"/>
</dbReference>
<dbReference type="InterPro" id="IPR017937">
    <property type="entry name" value="Thioredoxin_CS"/>
</dbReference>
<evidence type="ECO:0000256" key="3">
    <source>
        <dbReference type="ARBA" id="ARBA00022801"/>
    </source>
</evidence>
<dbReference type="Proteomes" id="UP000324241">
    <property type="component" value="Unassembled WGS sequence"/>
</dbReference>
<evidence type="ECO:0000259" key="4">
    <source>
        <dbReference type="PROSITE" id="PS51352"/>
    </source>
</evidence>
<dbReference type="Gene3D" id="3.90.1720.30">
    <property type="entry name" value="PPPDE domains"/>
    <property type="match status" value="1"/>
</dbReference>
<feature type="domain" description="PUL" evidence="5">
    <location>
        <begin position="291"/>
        <end position="570"/>
    </location>
</feature>
<dbReference type="OrthoDB" id="21221at2759"/>
<dbReference type="PROSITE" id="PS51396">
    <property type="entry name" value="PUL"/>
    <property type="match status" value="1"/>
</dbReference>
<evidence type="ECO:0000313" key="10">
    <source>
        <dbReference type="Proteomes" id="UP000324241"/>
    </source>
</evidence>
<dbReference type="InterPro" id="IPR036249">
    <property type="entry name" value="Thioredoxin-like_sf"/>
</dbReference>
<dbReference type="Proteomes" id="UP000308092">
    <property type="component" value="Unassembled WGS sequence"/>
</dbReference>
<dbReference type="STRING" id="1220188.A0A4S3JHB1"/>
<organism evidence="8 9">
    <name type="scientific">Aspergillus tanneri</name>
    <dbReference type="NCBI Taxonomy" id="1220188"/>
    <lineage>
        <taxon>Eukaryota</taxon>
        <taxon>Fungi</taxon>
        <taxon>Dikarya</taxon>
        <taxon>Ascomycota</taxon>
        <taxon>Pezizomycotina</taxon>
        <taxon>Eurotiomycetes</taxon>
        <taxon>Eurotiomycetidae</taxon>
        <taxon>Eurotiales</taxon>
        <taxon>Aspergillaceae</taxon>
        <taxon>Aspergillus</taxon>
        <taxon>Aspergillus subgen. Circumdati</taxon>
    </lineage>
</organism>
<reference evidence="7 10" key="2">
    <citation type="submission" date="2019-08" db="EMBL/GenBank/DDBJ databases">
        <title>The genome sequence of a newly discovered highly antifungal drug resistant Aspergillus species, Aspergillus tanneri NIH 1004.</title>
        <authorList>
            <person name="Mounaud S."/>
            <person name="Singh I."/>
            <person name="Joardar V."/>
            <person name="Pakala S."/>
            <person name="Pakala S."/>
            <person name="Venepally P."/>
            <person name="Chung J.K."/>
            <person name="Losada L."/>
            <person name="Nierman W.C."/>
        </authorList>
    </citation>
    <scope>NUCLEOTIDE SEQUENCE [LARGE SCALE GENOMIC DNA]</scope>
    <source>
        <strain evidence="7 10">NIH1004</strain>
    </source>
</reference>
<comment type="similarity">
    <text evidence="1">Belongs to the DeSI family.</text>
</comment>
<comment type="caution">
    <text evidence="8">The sequence shown here is derived from an EMBL/GenBank/DDBJ whole genome shotgun (WGS) entry which is preliminary data.</text>
</comment>
<dbReference type="InterPro" id="IPR011989">
    <property type="entry name" value="ARM-like"/>
</dbReference>
<name>A0A4S3JHB1_9EURO</name>
<dbReference type="AlphaFoldDB" id="A0A4S3JHB1"/>
<dbReference type="VEuPathDB" id="FungiDB:EYZ11_005698"/>
<dbReference type="GO" id="GO:0070646">
    <property type="term" value="P:protein modification by small protein removal"/>
    <property type="evidence" value="ECO:0007669"/>
    <property type="project" value="TreeGrafter"/>
</dbReference>
<evidence type="ECO:0000259" key="5">
    <source>
        <dbReference type="PROSITE" id="PS51396"/>
    </source>
</evidence>
<dbReference type="PROSITE" id="PS00194">
    <property type="entry name" value="THIOREDOXIN_1"/>
    <property type="match status" value="1"/>
</dbReference>
<dbReference type="Pfam" id="PF05903">
    <property type="entry name" value="Peptidase_C97"/>
    <property type="match status" value="1"/>
</dbReference>
<dbReference type="Pfam" id="PF08324">
    <property type="entry name" value="PUL"/>
    <property type="match status" value="1"/>
</dbReference>
<dbReference type="GO" id="GO:0006508">
    <property type="term" value="P:proteolysis"/>
    <property type="evidence" value="ECO:0007669"/>
    <property type="project" value="UniProtKB-KW"/>
</dbReference>
<gene>
    <name evidence="7" type="ORF">ATNIH1004_001631</name>
    <name evidence="8" type="ORF">EYZ11_005698</name>
</gene>
<dbReference type="PANTHER" id="PTHR12378:SF7">
    <property type="entry name" value="DESUMOYLATING ISOPEPTIDASE 1"/>
    <property type="match status" value="1"/>
</dbReference>
<keyword evidence="3" id="KW-0378">Hydrolase</keyword>
<sequence>MDVELYVYDLSKGLARMYSLPLMGTQIDAIYHTSLVLNGMEYFFGQGIQTATPGNTHHGQPMEKLHLGQTELPSDVIEEYISSLGEIYTPESYDLFLHNCNNFTQDLAMFLVGTGIPEHIRNLPKTFLETPLGQMLRPQIEKSLSGVTQASAPSSARNWPAPAVPFHGKVRVVNNLPQLEEQLACASHSCAVIFFTSATCPPCRIVYPVYDQLAEEASNKAVLIKVDVSTARDVGMKYSVRATPTFITFLKGSKIEQWSGADPARLRGNVRLLVQMAHPSHHHRQLHLPSLQRPITNFVAYKKSPPLEKLIQKLHPHHEDPRLLSIIDFINCRNASPADTPLPDSLPSFSTYLQTTAEALPRENLFALVDLARLLFLDPRVAGYFAEEPDHKTILTLLSPSEALSSCPYTLRIIMLQFTCNLFLSPLYPDLLVTSSSFKLHETCLRLATSCLLDSHTNLRVVAASLAYNIAAHNHNARFSETPDKLSEEDQVELTASLVEAITQEEESQEALHGLLFALGLIVYEAPDEGSVVDLCKAMGIADTITDKKKIGSLAKESLIKEVGAELLRKGL</sequence>
<evidence type="ECO:0000256" key="1">
    <source>
        <dbReference type="ARBA" id="ARBA00008140"/>
    </source>
</evidence>
<evidence type="ECO:0000313" key="7">
    <source>
        <dbReference type="EMBL" id="KAA8652726.1"/>
    </source>
</evidence>
<dbReference type="PROSITE" id="PS51352">
    <property type="entry name" value="THIOREDOXIN_2"/>
    <property type="match status" value="1"/>
</dbReference>
<dbReference type="InterPro" id="IPR013766">
    <property type="entry name" value="Thioredoxin_domain"/>
</dbReference>
<dbReference type="Pfam" id="PF00085">
    <property type="entry name" value="Thioredoxin"/>
    <property type="match status" value="1"/>
</dbReference>
<dbReference type="GeneID" id="54324333"/>
<accession>A0A4S3JHB1</accession>
<keyword evidence="9" id="KW-1185">Reference proteome</keyword>
<dbReference type="SUPFAM" id="SSF52833">
    <property type="entry name" value="Thioredoxin-like"/>
    <property type="match status" value="1"/>
</dbReference>
<proteinExistence type="inferred from homology"/>